<protein>
    <recommendedName>
        <fullName evidence="8">Structure-specific endonuclease subunit SLX1 homolog</fullName>
        <ecNumber evidence="8">3.1.-.-</ecNumber>
    </recommendedName>
</protein>
<keyword evidence="2 8" id="KW-0255">Endonuclease</keyword>
<dbReference type="InterPro" id="IPR000305">
    <property type="entry name" value="GIY-YIG_endonuc"/>
</dbReference>
<feature type="domain" description="GIY-YIG" evidence="10">
    <location>
        <begin position="7"/>
        <end position="90"/>
    </location>
</feature>
<keyword evidence="7 8" id="KW-0539">Nucleus</keyword>
<keyword evidence="6 8" id="KW-0234">DNA repair</keyword>
<dbReference type="InterPro" id="IPR027520">
    <property type="entry name" value="Slx1"/>
</dbReference>
<evidence type="ECO:0000256" key="6">
    <source>
        <dbReference type="ARBA" id="ARBA00023204"/>
    </source>
</evidence>
<dbReference type="Gene3D" id="3.30.40.10">
    <property type="entry name" value="Zinc/RING finger domain, C3HC4 (zinc finger)"/>
    <property type="match status" value="1"/>
</dbReference>
<dbReference type="PROSITE" id="PS50164">
    <property type="entry name" value="GIY_YIG"/>
    <property type="match status" value="1"/>
</dbReference>
<dbReference type="InterPro" id="IPR048749">
    <property type="entry name" value="SLX1_C"/>
</dbReference>
<dbReference type="GO" id="GO:0000724">
    <property type="term" value="P:double-strand break repair via homologous recombination"/>
    <property type="evidence" value="ECO:0007669"/>
    <property type="project" value="TreeGrafter"/>
</dbReference>
<dbReference type="Gene3D" id="3.40.1440.10">
    <property type="entry name" value="GIY-YIG endonuclease"/>
    <property type="match status" value="1"/>
</dbReference>
<dbReference type="PANTHER" id="PTHR20208">
    <property type="entry name" value="STRUCTURE-SPECIFIC ENDONUCLEASE SUBUNIT SLX1"/>
    <property type="match status" value="1"/>
</dbReference>
<dbReference type="GO" id="GO:0033557">
    <property type="term" value="C:Slx1-Slx4 complex"/>
    <property type="evidence" value="ECO:0007669"/>
    <property type="project" value="UniProtKB-UniRule"/>
</dbReference>
<keyword evidence="1 8" id="KW-0540">Nuclease</keyword>
<sequence>MVVAIDNFFGCYLLYCKNPKYKGRTYIGFTVNPERRIKQHNAGKLKGGAWRTSGRGPWDMALIVHGFPSDIAALRFEWAWQNPDRSRRLRHVPGKKKKESAFAFRVRVMASMLCQTPWKKLPLVVRWLKQEYALDLDPIAPTHVPIAYGPVTAKHKKHKAEADNSQDTDLRNQQPVSSEESDSDSDEICMSLMHRITKKTQPPTQKKPKGGQNYVECSICSCNIVDDDDDKLSCISKECPSTTHLICLAKHFTSKSAPHQLLPVEGNCPVCEVSMLWGDLIRETQGFHQYLRATS</sequence>
<dbReference type="EMBL" id="LR790509">
    <property type="protein sequence ID" value="CAB3266371.1"/>
    <property type="molecule type" value="mRNA"/>
</dbReference>
<organism evidence="11">
    <name type="scientific">Phallusia mammillata</name>
    <dbReference type="NCBI Taxonomy" id="59560"/>
    <lineage>
        <taxon>Eukaryota</taxon>
        <taxon>Metazoa</taxon>
        <taxon>Chordata</taxon>
        <taxon>Tunicata</taxon>
        <taxon>Ascidiacea</taxon>
        <taxon>Phlebobranchia</taxon>
        <taxon>Ascidiidae</taxon>
        <taxon>Phallusia</taxon>
    </lineage>
</organism>
<keyword evidence="4 8" id="KW-0378">Hydrolase</keyword>
<keyword evidence="5 8" id="KW-0233">DNA recombination</keyword>
<comment type="cofactor">
    <cofactor evidence="8">
        <name>a divalent metal cation</name>
        <dbReference type="ChEBI" id="CHEBI:60240"/>
    </cofactor>
</comment>
<dbReference type="FunFam" id="3.40.1440.10:FF:000003">
    <property type="entry name" value="Structure-specific endonuclease subunit SLX1"/>
    <property type="match status" value="1"/>
</dbReference>
<evidence type="ECO:0000259" key="10">
    <source>
        <dbReference type="PROSITE" id="PS50164"/>
    </source>
</evidence>
<dbReference type="SUPFAM" id="SSF82771">
    <property type="entry name" value="GIY-YIG endonuclease"/>
    <property type="match status" value="1"/>
</dbReference>
<evidence type="ECO:0000256" key="5">
    <source>
        <dbReference type="ARBA" id="ARBA00023172"/>
    </source>
</evidence>
<gene>
    <name evidence="11" type="primary">Slx1b</name>
</gene>
<dbReference type="GO" id="GO:0017108">
    <property type="term" value="F:5'-flap endonuclease activity"/>
    <property type="evidence" value="ECO:0007669"/>
    <property type="project" value="InterPro"/>
</dbReference>
<dbReference type="Pfam" id="PF01541">
    <property type="entry name" value="GIY-YIG"/>
    <property type="match status" value="1"/>
</dbReference>
<feature type="region of interest" description="Disordered" evidence="9">
    <location>
        <begin position="155"/>
        <end position="185"/>
    </location>
</feature>
<evidence type="ECO:0000256" key="8">
    <source>
        <dbReference type="HAMAP-Rule" id="MF_03100"/>
    </source>
</evidence>
<dbReference type="InterPro" id="IPR013083">
    <property type="entry name" value="Znf_RING/FYVE/PHD"/>
</dbReference>
<comment type="caution">
    <text evidence="8">Lacks conserved residue(s) required for the propagation of feature annotation.</text>
</comment>
<dbReference type="HAMAP" id="MF_03100">
    <property type="entry name" value="Endonuc_su_Slx1"/>
    <property type="match status" value="1"/>
</dbReference>
<evidence type="ECO:0000313" key="11">
    <source>
        <dbReference type="EMBL" id="CAB3266371.1"/>
    </source>
</evidence>
<dbReference type="EC" id="3.1.-.-" evidence="8"/>
<keyword evidence="3 8" id="KW-0227">DNA damage</keyword>
<dbReference type="AlphaFoldDB" id="A0A6F9DT60"/>
<evidence type="ECO:0000256" key="7">
    <source>
        <dbReference type="ARBA" id="ARBA00023242"/>
    </source>
</evidence>
<dbReference type="PANTHER" id="PTHR20208:SF10">
    <property type="entry name" value="STRUCTURE-SPECIFIC ENDONUCLEASE SUBUNIT SLX1"/>
    <property type="match status" value="1"/>
</dbReference>
<comment type="subcellular location">
    <subcellularLocation>
        <location evidence="8">Nucleus</location>
    </subcellularLocation>
</comment>
<dbReference type="InterPro" id="IPR050381">
    <property type="entry name" value="SLX1_endonuclease"/>
</dbReference>
<dbReference type="InterPro" id="IPR035901">
    <property type="entry name" value="GIY-YIG_endonuc_sf"/>
</dbReference>
<evidence type="ECO:0000256" key="3">
    <source>
        <dbReference type="ARBA" id="ARBA00022763"/>
    </source>
</evidence>
<comment type="subunit">
    <text evidence="8">Forms a heterodimer with a member of the SLX4 family.</text>
</comment>
<comment type="function">
    <text evidence="8">Catalytic subunit of a heterodimeric structure-specific endonuclease that resolves DNA secondary structures generated during DNA repair and recombination. Has endonuclease activity towards branched DNA substrates, introducing single-strand cuts in duplex DNA close to junctions with ss-DNA.</text>
</comment>
<comment type="similarity">
    <text evidence="8">Belongs to the SLX1 family.</text>
</comment>
<evidence type="ECO:0000256" key="2">
    <source>
        <dbReference type="ARBA" id="ARBA00022759"/>
    </source>
</evidence>
<dbReference type="GO" id="GO:0008821">
    <property type="term" value="F:crossover junction DNA endonuclease activity"/>
    <property type="evidence" value="ECO:0007669"/>
    <property type="project" value="TreeGrafter"/>
</dbReference>
<evidence type="ECO:0000256" key="4">
    <source>
        <dbReference type="ARBA" id="ARBA00022801"/>
    </source>
</evidence>
<dbReference type="Pfam" id="PF21202">
    <property type="entry name" value="SLX1_C"/>
    <property type="match status" value="1"/>
</dbReference>
<evidence type="ECO:0000256" key="1">
    <source>
        <dbReference type="ARBA" id="ARBA00022722"/>
    </source>
</evidence>
<name>A0A6F9DT60_9ASCI</name>
<proteinExistence type="evidence at transcript level"/>
<reference evidence="11" key="1">
    <citation type="submission" date="2020-04" db="EMBL/GenBank/DDBJ databases">
        <authorList>
            <person name="Neveu A P."/>
        </authorList>
    </citation>
    <scope>NUCLEOTIDE SEQUENCE</scope>
    <source>
        <tissue evidence="11">Whole embryo</tissue>
    </source>
</reference>
<accession>A0A6F9DT60</accession>
<evidence type="ECO:0000256" key="9">
    <source>
        <dbReference type="SAM" id="MobiDB-lite"/>
    </source>
</evidence>
<dbReference type="CDD" id="cd10455">
    <property type="entry name" value="GIY-YIG_SLX1"/>
    <property type="match status" value="1"/>
</dbReference>
<feature type="compositionally biased region" description="Polar residues" evidence="9">
    <location>
        <begin position="163"/>
        <end position="176"/>
    </location>
</feature>